<dbReference type="SUPFAM" id="SSF50129">
    <property type="entry name" value="GroES-like"/>
    <property type="match status" value="1"/>
</dbReference>
<dbReference type="InterPro" id="IPR020843">
    <property type="entry name" value="ER"/>
</dbReference>
<dbReference type="GO" id="GO:0005737">
    <property type="term" value="C:cytoplasm"/>
    <property type="evidence" value="ECO:0007669"/>
    <property type="project" value="TreeGrafter"/>
</dbReference>
<dbReference type="InterPro" id="IPR013154">
    <property type="entry name" value="ADH-like_N"/>
</dbReference>
<sequence>MRAAVATGVNEPLSIVERDVPTPGPGQVLVRLIACGVCFTDLNLVRGHYPFARFPVVPGHEVTGVVESVGEGVTFPAVGTHVGAQFLYDSCGHCDYCVRGEQILCPSKRITGIMTDGGYAEYGIFKAGFVTPLPDGLDPIAAAPLMCAGITAYNGLRRAGITPESRVAVIGAGGIGALAIRYAVAMGARVAVIGHSRRSEQEALGLGAERFIAGGEEDPAVALKAWEGGANVVLNAAPTTAAAASTLGGLAPDGTLVLCGYDAGNLSLPTMPMVLNRLHVMANPSGSPHDLRDTLRFSASHNILPEITQISLDETPKTLEAMAAGGVHGRRVIVF</sequence>
<dbReference type="PROSITE" id="PS00059">
    <property type="entry name" value="ADH_ZINC"/>
    <property type="match status" value="1"/>
</dbReference>
<evidence type="ECO:0000256" key="6">
    <source>
        <dbReference type="ARBA" id="ARBA00023002"/>
    </source>
</evidence>
<feature type="domain" description="Enoyl reductase (ER)" evidence="10">
    <location>
        <begin position="8"/>
        <end position="333"/>
    </location>
</feature>
<comment type="catalytic activity">
    <reaction evidence="8">
        <text>a primary alcohol + NAD(+) = an aldehyde + NADH + H(+)</text>
        <dbReference type="Rhea" id="RHEA:10736"/>
        <dbReference type="ChEBI" id="CHEBI:15378"/>
        <dbReference type="ChEBI" id="CHEBI:15734"/>
        <dbReference type="ChEBI" id="CHEBI:17478"/>
        <dbReference type="ChEBI" id="CHEBI:57540"/>
        <dbReference type="ChEBI" id="CHEBI:57945"/>
        <dbReference type="EC" id="1.1.1.1"/>
    </reaction>
</comment>
<protein>
    <recommendedName>
        <fullName evidence="3">alcohol dehydrogenase</fullName>
        <ecNumber evidence="3">1.1.1.1</ecNumber>
    </recommendedName>
</protein>
<evidence type="ECO:0000313" key="12">
    <source>
        <dbReference type="Proteomes" id="UP000674234"/>
    </source>
</evidence>
<evidence type="ECO:0000313" key="11">
    <source>
        <dbReference type="EMBL" id="MBP2706327.1"/>
    </source>
</evidence>
<dbReference type="AlphaFoldDB" id="A0A940WMY6"/>
<comment type="cofactor">
    <cofactor evidence="1 9">
        <name>Zn(2+)</name>
        <dbReference type="ChEBI" id="CHEBI:29105"/>
    </cofactor>
</comment>
<keyword evidence="6" id="KW-0560">Oxidoreductase</keyword>
<dbReference type="InterPro" id="IPR011032">
    <property type="entry name" value="GroES-like_sf"/>
</dbReference>
<dbReference type="GO" id="GO:0008270">
    <property type="term" value="F:zinc ion binding"/>
    <property type="evidence" value="ECO:0007669"/>
    <property type="project" value="InterPro"/>
</dbReference>
<dbReference type="PANTHER" id="PTHR42940:SF8">
    <property type="entry name" value="VACUOLAR PROTEIN SORTING-ASSOCIATED PROTEIN 11"/>
    <property type="match status" value="1"/>
</dbReference>
<accession>A0A940WMY6</accession>
<dbReference type="Proteomes" id="UP000674234">
    <property type="component" value="Unassembled WGS sequence"/>
</dbReference>
<proteinExistence type="inferred from homology"/>
<name>A0A940WMY6_9ACTN</name>
<evidence type="ECO:0000256" key="3">
    <source>
        <dbReference type="ARBA" id="ARBA00013190"/>
    </source>
</evidence>
<comment type="catalytic activity">
    <reaction evidence="7">
        <text>a secondary alcohol + NAD(+) = a ketone + NADH + H(+)</text>
        <dbReference type="Rhea" id="RHEA:10740"/>
        <dbReference type="ChEBI" id="CHEBI:15378"/>
        <dbReference type="ChEBI" id="CHEBI:17087"/>
        <dbReference type="ChEBI" id="CHEBI:35681"/>
        <dbReference type="ChEBI" id="CHEBI:57540"/>
        <dbReference type="ChEBI" id="CHEBI:57945"/>
        <dbReference type="EC" id="1.1.1.1"/>
    </reaction>
</comment>
<dbReference type="Pfam" id="PF08240">
    <property type="entry name" value="ADH_N"/>
    <property type="match status" value="1"/>
</dbReference>
<dbReference type="Gene3D" id="3.40.50.720">
    <property type="entry name" value="NAD(P)-binding Rossmann-like Domain"/>
    <property type="match status" value="1"/>
</dbReference>
<dbReference type="InterPro" id="IPR002328">
    <property type="entry name" value="ADH_Zn_CS"/>
</dbReference>
<dbReference type="Pfam" id="PF00107">
    <property type="entry name" value="ADH_zinc_N"/>
    <property type="match status" value="1"/>
</dbReference>
<organism evidence="11 12">
    <name type="scientific">Microbispora oryzae</name>
    <dbReference type="NCBI Taxonomy" id="2806554"/>
    <lineage>
        <taxon>Bacteria</taxon>
        <taxon>Bacillati</taxon>
        <taxon>Actinomycetota</taxon>
        <taxon>Actinomycetes</taxon>
        <taxon>Streptosporangiales</taxon>
        <taxon>Streptosporangiaceae</taxon>
        <taxon>Microbispora</taxon>
    </lineage>
</organism>
<comment type="caution">
    <text evidence="11">The sequence shown here is derived from an EMBL/GenBank/DDBJ whole genome shotgun (WGS) entry which is preliminary data.</text>
</comment>
<dbReference type="PANTHER" id="PTHR42940">
    <property type="entry name" value="ALCOHOL DEHYDROGENASE 1-RELATED"/>
    <property type="match status" value="1"/>
</dbReference>
<dbReference type="SUPFAM" id="SSF51735">
    <property type="entry name" value="NAD(P)-binding Rossmann-fold domains"/>
    <property type="match status" value="1"/>
</dbReference>
<evidence type="ECO:0000256" key="5">
    <source>
        <dbReference type="ARBA" id="ARBA00022833"/>
    </source>
</evidence>
<dbReference type="InterPro" id="IPR036291">
    <property type="entry name" value="NAD(P)-bd_dom_sf"/>
</dbReference>
<keyword evidence="5 9" id="KW-0862">Zinc</keyword>
<dbReference type="RefSeq" id="WP_210157615.1">
    <property type="nucleotide sequence ID" value="NZ_JAFCNB010000012.1"/>
</dbReference>
<dbReference type="EMBL" id="JAFCNB010000012">
    <property type="protein sequence ID" value="MBP2706327.1"/>
    <property type="molecule type" value="Genomic_DNA"/>
</dbReference>
<dbReference type="Gene3D" id="3.90.180.10">
    <property type="entry name" value="Medium-chain alcohol dehydrogenases, catalytic domain"/>
    <property type="match status" value="1"/>
</dbReference>
<gene>
    <name evidence="11" type="ORF">JOL79_21190</name>
</gene>
<evidence type="ECO:0000256" key="8">
    <source>
        <dbReference type="ARBA" id="ARBA00049243"/>
    </source>
</evidence>
<keyword evidence="4 9" id="KW-0479">Metal-binding</keyword>
<dbReference type="InterPro" id="IPR013149">
    <property type="entry name" value="ADH-like_C"/>
</dbReference>
<evidence type="ECO:0000256" key="4">
    <source>
        <dbReference type="ARBA" id="ARBA00022723"/>
    </source>
</evidence>
<reference evidence="11" key="1">
    <citation type="submission" date="2021-02" db="EMBL/GenBank/DDBJ databases">
        <title>Draft genome sequence of Microbispora sp. RL4-1S isolated from rice leaves in Thailand.</title>
        <authorList>
            <person name="Muangham S."/>
            <person name="Duangmal K."/>
        </authorList>
    </citation>
    <scope>NUCLEOTIDE SEQUENCE</scope>
    <source>
        <strain evidence="11">RL4-1S</strain>
    </source>
</reference>
<dbReference type="GO" id="GO:0004022">
    <property type="term" value="F:alcohol dehydrogenase (NAD+) activity"/>
    <property type="evidence" value="ECO:0007669"/>
    <property type="project" value="UniProtKB-EC"/>
</dbReference>
<evidence type="ECO:0000256" key="7">
    <source>
        <dbReference type="ARBA" id="ARBA00049164"/>
    </source>
</evidence>
<keyword evidence="12" id="KW-1185">Reference proteome</keyword>
<dbReference type="EC" id="1.1.1.1" evidence="3"/>
<evidence type="ECO:0000259" key="10">
    <source>
        <dbReference type="SMART" id="SM00829"/>
    </source>
</evidence>
<dbReference type="SMART" id="SM00829">
    <property type="entry name" value="PKS_ER"/>
    <property type="match status" value="1"/>
</dbReference>
<comment type="similarity">
    <text evidence="2 9">Belongs to the zinc-containing alcohol dehydrogenase family.</text>
</comment>
<evidence type="ECO:0000256" key="9">
    <source>
        <dbReference type="RuleBase" id="RU361277"/>
    </source>
</evidence>
<evidence type="ECO:0000256" key="1">
    <source>
        <dbReference type="ARBA" id="ARBA00001947"/>
    </source>
</evidence>
<evidence type="ECO:0000256" key="2">
    <source>
        <dbReference type="ARBA" id="ARBA00008072"/>
    </source>
</evidence>